<keyword evidence="1" id="KW-0812">Transmembrane</keyword>
<feature type="transmembrane region" description="Helical" evidence="1">
    <location>
        <begin position="428"/>
        <end position="448"/>
    </location>
</feature>
<keyword evidence="3" id="KW-1185">Reference proteome</keyword>
<dbReference type="InterPro" id="IPR018580">
    <property type="entry name" value="Uncharacterised_YfhO"/>
</dbReference>
<evidence type="ECO:0000313" key="2">
    <source>
        <dbReference type="EMBL" id="AFH50592.1"/>
    </source>
</evidence>
<reference evidence="2 3" key="1">
    <citation type="journal article" date="2012" name="Front. Microbiol.">
        <title>Complete genome of Ignavibacterium album, a metabolically versatile, flagellated, facultative anaerobe from the phylum Chlorobi.</title>
        <authorList>
            <person name="Liu Z."/>
            <person name="Frigaard N.-U."/>
            <person name="Vogl K."/>
            <person name="Iino T."/>
            <person name="Ohkuma M."/>
            <person name="Overmann J."/>
            <person name="Bryant D.A."/>
        </authorList>
    </citation>
    <scope>NUCLEOTIDE SEQUENCE [LARGE SCALE GENOMIC DNA]</scope>
    <source>
        <strain evidence="3">DSM 19864 / JCM 16511 / NBRC 101810 / Mat9-16</strain>
    </source>
</reference>
<accession>I0ANN5</accession>
<feature type="transmembrane region" description="Helical" evidence="1">
    <location>
        <begin position="222"/>
        <end position="241"/>
    </location>
</feature>
<dbReference type="eggNOG" id="COG5617">
    <property type="taxonomic scope" value="Bacteria"/>
</dbReference>
<dbReference type="PANTHER" id="PTHR38454">
    <property type="entry name" value="INTEGRAL MEMBRANE PROTEIN-RELATED"/>
    <property type="match status" value="1"/>
</dbReference>
<keyword evidence="1" id="KW-1133">Transmembrane helix</keyword>
<organism evidence="2 3">
    <name type="scientific">Ignavibacterium album (strain DSM 19864 / JCM 16511 / NBRC 101810 / Mat9-16)</name>
    <dbReference type="NCBI Taxonomy" id="945713"/>
    <lineage>
        <taxon>Bacteria</taxon>
        <taxon>Pseudomonadati</taxon>
        <taxon>Ignavibacteriota</taxon>
        <taxon>Ignavibacteria</taxon>
        <taxon>Ignavibacteriales</taxon>
        <taxon>Ignavibacteriaceae</taxon>
        <taxon>Ignavibacterium</taxon>
    </lineage>
</organism>
<dbReference type="Pfam" id="PF09586">
    <property type="entry name" value="YfhO"/>
    <property type="match status" value="1"/>
</dbReference>
<dbReference type="STRING" id="945713.IALB_2889"/>
<evidence type="ECO:0000313" key="3">
    <source>
        <dbReference type="Proteomes" id="UP000007394"/>
    </source>
</evidence>
<feature type="transmembrane region" description="Helical" evidence="1">
    <location>
        <begin position="126"/>
        <end position="144"/>
    </location>
</feature>
<dbReference type="HOGENOM" id="CLU_008305_0_0_10"/>
<dbReference type="AlphaFoldDB" id="I0ANN5"/>
<proteinExistence type="predicted"/>
<feature type="transmembrane region" description="Helical" evidence="1">
    <location>
        <begin position="549"/>
        <end position="566"/>
    </location>
</feature>
<dbReference type="RefSeq" id="WP_014561731.1">
    <property type="nucleotide sequence ID" value="NC_017464.1"/>
</dbReference>
<feature type="transmembrane region" description="Helical" evidence="1">
    <location>
        <begin position="524"/>
        <end position="542"/>
    </location>
</feature>
<sequence length="845" mass="97205">MTKPKKTIRESRPQSENFLAKFNLNEIIPQKHHPWVVLLVILILFLIFLNPLYFGNKTFQSGDIITMESMKNYISKDRDGFSLWNPYIFCGMPAYALGTEPTWFNIIYTIYTSIRSVFASAFSVQYAMWSFYLIILGITSYFFVKYLTKNTLVSLFSAIATSFSTGIIVFLFIGHVTKLTSLCMYPLLFMILLKLKEKFTLLDFLLLVITLQIFIQGFHVQIIFYTLFSVGIYYIYYTFRFFKKKENDQLKGLLKSAAAFVIATIIALLIQADNFTQIYEYTPYSTRGTESLLEKEAPKTEKSESDYYNYHTEWSFSPEEVLTFFVPSYYGFGNSKYKGPLTNNQEVEVNTYFGQMLFVDVAMYMGILVFLLGLYAMIALRKDPFVQFLTILTLISLLISFGKNFPLLFDLMFYYFPYFNKFRVPSMMLVLVQMSMPVLAGLGLMKLISLRDGKNEKIKLIIRNISYAITGIFILVILLNNPISKWFVGRVNDYAASIQQSKPQLAQQHQVLADYTAQMFTTDLTLAFLFISIALWSIYLYLNKKLSADILVGVFILLTIVDLWRIDSRGAKYTDNPDIKSLFTKPDYISFIEQQNEKEPFRIFNLKQDGSIGSFNNNANFHAYFLIEDFYGYSGIKPRAYQDYMDVVGPVNPALWNMLNVKYIIANQPIGLPGLKPVYNSANTVVMMNENYLPRMFFINKIEKFSALEFLNKVKSGEINPSEVAIVDKDNLKIDAIDSTASIRLLNYDEALIEAEVNASGNNFIFIGNSYHPGWKAYIDGTRTEVYKTNHGYLGILVTKGKHLLKIEYAPESFFISRNIALVLSSLVILGLIVTLVIEIKRKRK</sequence>
<protein>
    <recommendedName>
        <fullName evidence="4">Bacterial membrane protein YfhO</fullName>
    </recommendedName>
</protein>
<feature type="transmembrane region" description="Helical" evidence="1">
    <location>
        <begin position="253"/>
        <end position="272"/>
    </location>
</feature>
<dbReference type="PANTHER" id="PTHR38454:SF1">
    <property type="entry name" value="INTEGRAL MEMBRANE PROTEIN"/>
    <property type="match status" value="1"/>
</dbReference>
<dbReference type="KEGG" id="ial:IALB_2889"/>
<dbReference type="Proteomes" id="UP000007394">
    <property type="component" value="Chromosome"/>
</dbReference>
<dbReference type="OrthoDB" id="9772884at2"/>
<feature type="transmembrane region" description="Helical" evidence="1">
    <location>
        <begin position="361"/>
        <end position="380"/>
    </location>
</feature>
<feature type="transmembrane region" description="Helical" evidence="1">
    <location>
        <begin position="35"/>
        <end position="54"/>
    </location>
</feature>
<feature type="transmembrane region" description="Helical" evidence="1">
    <location>
        <begin position="820"/>
        <end position="840"/>
    </location>
</feature>
<dbReference type="EMBL" id="CP003418">
    <property type="protein sequence ID" value="AFH50592.1"/>
    <property type="molecule type" value="Genomic_DNA"/>
</dbReference>
<gene>
    <name evidence="2" type="ordered locus">IALB_2889</name>
</gene>
<keyword evidence="1" id="KW-0472">Membrane</keyword>
<dbReference type="eggNOG" id="COG4485">
    <property type="taxonomic scope" value="Bacteria"/>
</dbReference>
<feature type="transmembrane region" description="Helical" evidence="1">
    <location>
        <begin position="460"/>
        <end position="479"/>
    </location>
</feature>
<evidence type="ECO:0000256" key="1">
    <source>
        <dbReference type="SAM" id="Phobius"/>
    </source>
</evidence>
<name>I0ANN5_IGNAJ</name>
<evidence type="ECO:0008006" key="4">
    <source>
        <dbReference type="Google" id="ProtNLM"/>
    </source>
</evidence>
<feature type="transmembrane region" description="Helical" evidence="1">
    <location>
        <begin position="151"/>
        <end position="173"/>
    </location>
</feature>